<evidence type="ECO:0000256" key="2">
    <source>
        <dbReference type="ARBA" id="ARBA00022679"/>
    </source>
</evidence>
<evidence type="ECO:0000256" key="1">
    <source>
        <dbReference type="ARBA" id="ARBA00011066"/>
    </source>
</evidence>
<dbReference type="InterPro" id="IPR001048">
    <property type="entry name" value="Asp/Glu/Uridylate_kinase"/>
</dbReference>
<evidence type="ECO:0000256" key="4">
    <source>
        <dbReference type="NCBIfam" id="TIGR00746"/>
    </source>
</evidence>
<name>D5ECR9_AMICL</name>
<dbReference type="Gene3D" id="3.40.1160.10">
    <property type="entry name" value="Acetylglutamate kinase-like"/>
    <property type="match status" value="1"/>
</dbReference>
<dbReference type="InterPro" id="IPR003964">
    <property type="entry name" value="Carb_kinase"/>
</dbReference>
<evidence type="ECO:0000256" key="5">
    <source>
        <dbReference type="PIRNR" id="PIRNR000723"/>
    </source>
</evidence>
<dbReference type="GO" id="GO:0008804">
    <property type="term" value="F:carbamate kinase activity"/>
    <property type="evidence" value="ECO:0007669"/>
    <property type="project" value="UniProtKB-UniRule"/>
</dbReference>
<dbReference type="EMBL" id="CP001997">
    <property type="protein sequence ID" value="ADE56351.1"/>
    <property type="molecule type" value="Genomic_DNA"/>
</dbReference>
<reference evidence="7 8" key="1">
    <citation type="journal article" date="2010" name="Stand. Genomic Sci.">
        <title>Complete genome sequence of Aminobacterium colombiense type strain (ALA-1).</title>
        <authorList>
            <person name="Chertkov O."/>
            <person name="Sikorski J."/>
            <person name="Brambilla E."/>
            <person name="Lapidus A."/>
            <person name="Copeland A."/>
            <person name="Glavina Del Rio T."/>
            <person name="Nolan M."/>
            <person name="Lucas S."/>
            <person name="Tice H."/>
            <person name="Cheng J.F."/>
            <person name="Han C."/>
            <person name="Detter J.C."/>
            <person name="Bruce D."/>
            <person name="Tapia R."/>
            <person name="Goodwin L."/>
            <person name="Pitluck S."/>
            <person name="Liolios K."/>
            <person name="Ivanova N."/>
            <person name="Mavromatis K."/>
            <person name="Ovchinnikova G."/>
            <person name="Pati A."/>
            <person name="Chen A."/>
            <person name="Palaniappan K."/>
            <person name="Land M."/>
            <person name="Hauser L."/>
            <person name="Chang Y.J."/>
            <person name="Jeffries C.D."/>
            <person name="Spring S."/>
            <person name="Rohde M."/>
            <person name="Goker M."/>
            <person name="Bristow J."/>
            <person name="Eisen J.A."/>
            <person name="Markowitz V."/>
            <person name="Hugenholtz P."/>
            <person name="Kyrpides N.C."/>
            <person name="Klenk H.P."/>
        </authorList>
    </citation>
    <scope>NUCLEOTIDE SEQUENCE [LARGE SCALE GENOMIC DNA]</scope>
    <source>
        <strain evidence="8">DSM 12261 / ALA-1</strain>
    </source>
</reference>
<keyword evidence="8" id="KW-1185">Reference proteome</keyword>
<dbReference type="STRING" id="572547.Amico_0204"/>
<dbReference type="GO" id="GO:0019546">
    <property type="term" value="P:L-arginine deiminase pathway"/>
    <property type="evidence" value="ECO:0007669"/>
    <property type="project" value="TreeGrafter"/>
</dbReference>
<dbReference type="eggNOG" id="COG0549">
    <property type="taxonomic scope" value="Bacteria"/>
</dbReference>
<dbReference type="InterPro" id="IPR036393">
    <property type="entry name" value="AceGlu_kinase-like_sf"/>
</dbReference>
<dbReference type="SUPFAM" id="SSF53633">
    <property type="entry name" value="Carbamate kinase-like"/>
    <property type="match status" value="1"/>
</dbReference>
<gene>
    <name evidence="7" type="ordered locus">Amico_0204</name>
</gene>
<proteinExistence type="inferred from homology"/>
<sequence>MGKRILVALGGNAILQPGQKGTSAEQVTNIDKTVKQLIDVVEKGYELVLTHGNGPQVGAILIQHEMAKEAIPAMPLDFCGAESQGLIGYMLCQSIRNECAGRGLKKEAVCIVTQVEVDPHDKAFRNPTKPVGPFYTQAEAEQNMAERGERWIEDAGRGWRKVVPSPEPKEIVEKEVIRALVDQGTVVIASGGGGIPVCRNDQGQLYGVEAVIDKDLAGERLALDVGADIFVILTDVSHAILHYNTPQQKPLKKVTLEEMKKYIEEGHFRAGSMGPKVRAALNFVKKGGGRAIIARLDQVIPALKGEVGTQIESTL</sequence>
<dbReference type="HOGENOM" id="CLU_076278_0_0_0"/>
<dbReference type="GO" id="GO:0005829">
    <property type="term" value="C:cytosol"/>
    <property type="evidence" value="ECO:0007669"/>
    <property type="project" value="TreeGrafter"/>
</dbReference>
<dbReference type="PIRSF" id="PIRSF000723">
    <property type="entry name" value="Carbamate_kin"/>
    <property type="match status" value="1"/>
</dbReference>
<dbReference type="PANTHER" id="PTHR30409">
    <property type="entry name" value="CARBAMATE KINASE"/>
    <property type="match status" value="1"/>
</dbReference>
<dbReference type="AlphaFoldDB" id="D5ECR9"/>
<accession>D5ECR9</accession>
<evidence type="ECO:0000259" key="6">
    <source>
        <dbReference type="Pfam" id="PF00696"/>
    </source>
</evidence>
<dbReference type="PANTHER" id="PTHR30409:SF1">
    <property type="entry name" value="CARBAMATE KINASE-RELATED"/>
    <property type="match status" value="1"/>
</dbReference>
<evidence type="ECO:0000313" key="8">
    <source>
        <dbReference type="Proteomes" id="UP000002366"/>
    </source>
</evidence>
<dbReference type="Pfam" id="PF00696">
    <property type="entry name" value="AA_kinase"/>
    <property type="match status" value="1"/>
</dbReference>
<dbReference type="RefSeq" id="WP_013047617.1">
    <property type="nucleotide sequence ID" value="NC_014011.1"/>
</dbReference>
<dbReference type="FunFam" id="3.40.1160.10:FF:000007">
    <property type="entry name" value="Carbamate kinase"/>
    <property type="match status" value="1"/>
</dbReference>
<evidence type="ECO:0000313" key="7">
    <source>
        <dbReference type="EMBL" id="ADE56351.1"/>
    </source>
</evidence>
<protein>
    <recommendedName>
        <fullName evidence="4 5">Carbamate kinase</fullName>
    </recommendedName>
</protein>
<evidence type="ECO:0000256" key="3">
    <source>
        <dbReference type="ARBA" id="ARBA00022777"/>
    </source>
</evidence>
<feature type="domain" description="Aspartate/glutamate/uridylate kinase" evidence="6">
    <location>
        <begin position="3"/>
        <end position="294"/>
    </location>
</feature>
<dbReference type="PRINTS" id="PR01469">
    <property type="entry name" value="CARBMTKINASE"/>
</dbReference>
<keyword evidence="3 5" id="KW-0418">Kinase</keyword>
<organism evidence="7 8">
    <name type="scientific">Aminobacterium colombiense (strain DSM 12261 / ALA-1)</name>
    <dbReference type="NCBI Taxonomy" id="572547"/>
    <lineage>
        <taxon>Bacteria</taxon>
        <taxon>Thermotogati</taxon>
        <taxon>Synergistota</taxon>
        <taxon>Synergistia</taxon>
        <taxon>Synergistales</taxon>
        <taxon>Aminobacteriaceae</taxon>
        <taxon>Aminobacterium</taxon>
    </lineage>
</organism>
<keyword evidence="2 5" id="KW-0808">Transferase</keyword>
<dbReference type="KEGG" id="aco:Amico_0204"/>
<dbReference type="OrthoDB" id="9766717at2"/>
<dbReference type="Proteomes" id="UP000002366">
    <property type="component" value="Chromosome"/>
</dbReference>
<dbReference type="NCBIfam" id="TIGR00746">
    <property type="entry name" value="arcC"/>
    <property type="match status" value="1"/>
</dbReference>
<dbReference type="NCBIfam" id="NF009007">
    <property type="entry name" value="PRK12352.1"/>
    <property type="match status" value="1"/>
</dbReference>
<dbReference type="CDD" id="cd04235">
    <property type="entry name" value="AAK_CK"/>
    <property type="match status" value="1"/>
</dbReference>
<comment type="similarity">
    <text evidence="1 5">Belongs to the carbamate kinase family.</text>
</comment>